<dbReference type="InterPro" id="IPR013083">
    <property type="entry name" value="Znf_RING/FYVE/PHD"/>
</dbReference>
<evidence type="ECO:0000256" key="1">
    <source>
        <dbReference type="ARBA" id="ARBA00004556"/>
    </source>
</evidence>
<dbReference type="InterPro" id="IPR041282">
    <property type="entry name" value="FYVE_2"/>
</dbReference>
<dbReference type="PANTHER" id="PTHR14555">
    <property type="entry name" value="MYELIN-ASSOCIATED OLIGODENDROCYTIC BASIC PROTEIN MOBP -RELATED"/>
    <property type="match status" value="1"/>
</dbReference>
<feature type="transmembrane region" description="Helical" evidence="5">
    <location>
        <begin position="366"/>
        <end position="392"/>
    </location>
</feature>
<feature type="region of interest" description="Disordered" evidence="4">
    <location>
        <begin position="99"/>
        <end position="126"/>
    </location>
</feature>
<keyword evidence="5" id="KW-0472">Membrane</keyword>
<dbReference type="GO" id="GO:0006886">
    <property type="term" value="P:intracellular protein transport"/>
    <property type="evidence" value="ECO:0007669"/>
    <property type="project" value="InterPro"/>
</dbReference>
<feature type="coiled-coil region" evidence="3">
    <location>
        <begin position="159"/>
        <end position="186"/>
    </location>
</feature>
<dbReference type="InterPro" id="IPR051745">
    <property type="entry name" value="Intracell_Transport_Effector"/>
</dbReference>
<protein>
    <recommendedName>
        <fullName evidence="6">RabBD domain-containing protein</fullName>
    </recommendedName>
</protein>
<feature type="domain" description="RabBD" evidence="6">
    <location>
        <begin position="141"/>
        <end position="261"/>
    </location>
</feature>
<keyword evidence="3" id="KW-0175">Coiled coil</keyword>
<feature type="compositionally biased region" description="Pro residues" evidence="4">
    <location>
        <begin position="111"/>
        <end position="122"/>
    </location>
</feature>
<proteinExistence type="predicted"/>
<dbReference type="Pfam" id="PF02318">
    <property type="entry name" value="FYVE_2"/>
    <property type="match status" value="1"/>
</dbReference>
<evidence type="ECO:0000313" key="7">
    <source>
        <dbReference type="EMBL" id="KAF0028181.1"/>
    </source>
</evidence>
<sequence length="410" mass="46779">MKEVPDVAQVMPSYHLSLVSHPLSALVAMAARSWIQTMPPRAGAFDERGEAAVSVQDELRIVTKAICSHCVCICPCELHIPTYSNDFCEPLMEMSGCPSLGPQSSSARASLPPPPPPPPPPTVLEQPQQLSVARPGTMGRKLDLSGLTDDEAEHVLKVVQRDMKLRKKEEERLSEMKQELAEEGSRCSILSKQQRFNQNCCIRCCTPFTFLLNPKRLCLDCQYNVCKTCCTYSKRDKAWLCSACQKGRVLRTQSLEWYYNNVKSRFKRFGSAKVLKTLYRKHIIERGALSDLPGHVGIELAPSPRKTSCRFSRCSEDAVCETVCAARCFTVIERKPSGLFFFFFFFFFFFLLLLPLLALQKQKVELYWFICLFTLYFSLAEDVLFISLKLIATLNVRFHYLFIIRKQRTF</sequence>
<dbReference type="Proteomes" id="UP000438429">
    <property type="component" value="Unassembled WGS sequence"/>
</dbReference>
<dbReference type="FunFam" id="3.30.40.10:FF:000018">
    <property type="entry name" value="Synaptotagmin-like 5, isoform CRA_a"/>
    <property type="match status" value="1"/>
</dbReference>
<accession>A0A6A4SAQ4</accession>
<evidence type="ECO:0000259" key="6">
    <source>
        <dbReference type="PROSITE" id="PS50916"/>
    </source>
</evidence>
<dbReference type="AlphaFoldDB" id="A0A6A4SAQ4"/>
<dbReference type="InterPro" id="IPR010911">
    <property type="entry name" value="Rab_BD"/>
</dbReference>
<comment type="subcellular location">
    <subcellularLocation>
        <location evidence="1">Cytoplasm</location>
        <location evidence="1">Perinuclear region</location>
    </subcellularLocation>
</comment>
<dbReference type="InterPro" id="IPR011011">
    <property type="entry name" value="Znf_FYVE_PHD"/>
</dbReference>
<dbReference type="EMBL" id="VEVO01000017">
    <property type="protein sequence ID" value="KAF0028181.1"/>
    <property type="molecule type" value="Genomic_DNA"/>
</dbReference>
<keyword evidence="2" id="KW-0963">Cytoplasm</keyword>
<dbReference type="GO" id="GO:0017022">
    <property type="term" value="F:myosin binding"/>
    <property type="evidence" value="ECO:0007669"/>
    <property type="project" value="TreeGrafter"/>
</dbReference>
<dbReference type="GO" id="GO:0003779">
    <property type="term" value="F:actin binding"/>
    <property type="evidence" value="ECO:0007669"/>
    <property type="project" value="TreeGrafter"/>
</dbReference>
<evidence type="ECO:0000256" key="4">
    <source>
        <dbReference type="SAM" id="MobiDB-lite"/>
    </source>
</evidence>
<dbReference type="PROSITE" id="PS50916">
    <property type="entry name" value="RABBD"/>
    <property type="match status" value="1"/>
</dbReference>
<evidence type="ECO:0000313" key="8">
    <source>
        <dbReference type="Proteomes" id="UP000438429"/>
    </source>
</evidence>
<dbReference type="Gene3D" id="3.30.40.10">
    <property type="entry name" value="Zinc/RING finger domain, C3HC4 (zinc finger)"/>
    <property type="match status" value="1"/>
</dbReference>
<keyword evidence="5" id="KW-1133">Transmembrane helix</keyword>
<gene>
    <name evidence="7" type="ORF">F2P81_019268</name>
</gene>
<evidence type="ECO:0000256" key="3">
    <source>
        <dbReference type="SAM" id="Coils"/>
    </source>
</evidence>
<dbReference type="SUPFAM" id="SSF57903">
    <property type="entry name" value="FYVE/PHD zinc finger"/>
    <property type="match status" value="1"/>
</dbReference>
<dbReference type="PANTHER" id="PTHR14555:SF6">
    <property type="entry name" value="RAB EFFECTOR MYRIP"/>
    <property type="match status" value="1"/>
</dbReference>
<evidence type="ECO:0000256" key="2">
    <source>
        <dbReference type="ARBA" id="ARBA00022490"/>
    </source>
</evidence>
<dbReference type="GO" id="GO:0048471">
    <property type="term" value="C:perinuclear region of cytoplasm"/>
    <property type="evidence" value="ECO:0007669"/>
    <property type="project" value="UniProtKB-SubCell"/>
</dbReference>
<organism evidence="7 8">
    <name type="scientific">Scophthalmus maximus</name>
    <name type="common">Turbot</name>
    <name type="synonym">Psetta maxima</name>
    <dbReference type="NCBI Taxonomy" id="52904"/>
    <lineage>
        <taxon>Eukaryota</taxon>
        <taxon>Metazoa</taxon>
        <taxon>Chordata</taxon>
        <taxon>Craniata</taxon>
        <taxon>Vertebrata</taxon>
        <taxon>Euteleostomi</taxon>
        <taxon>Actinopterygii</taxon>
        <taxon>Neopterygii</taxon>
        <taxon>Teleostei</taxon>
        <taxon>Neoteleostei</taxon>
        <taxon>Acanthomorphata</taxon>
        <taxon>Carangaria</taxon>
        <taxon>Pleuronectiformes</taxon>
        <taxon>Pleuronectoidei</taxon>
        <taxon>Scophthalmidae</taxon>
        <taxon>Scophthalmus</taxon>
    </lineage>
</organism>
<comment type="caution">
    <text evidence="7">The sequence shown here is derived from an EMBL/GenBank/DDBJ whole genome shotgun (WGS) entry which is preliminary data.</text>
</comment>
<reference evidence="7 8" key="1">
    <citation type="submission" date="2019-06" db="EMBL/GenBank/DDBJ databases">
        <title>Draft genomes of female and male turbot (Scophthalmus maximus).</title>
        <authorList>
            <person name="Xu H."/>
            <person name="Xu X.-W."/>
            <person name="Shao C."/>
            <person name="Chen S."/>
        </authorList>
    </citation>
    <scope>NUCLEOTIDE SEQUENCE [LARGE SCALE GENOMIC DNA]</scope>
    <source>
        <strain evidence="7">Ysfricsl-2016a</strain>
        <tissue evidence="7">Blood</tissue>
    </source>
</reference>
<name>A0A6A4SAQ4_SCOMX</name>
<dbReference type="GO" id="GO:0030864">
    <property type="term" value="C:cortical actin cytoskeleton"/>
    <property type="evidence" value="ECO:0007669"/>
    <property type="project" value="TreeGrafter"/>
</dbReference>
<dbReference type="GO" id="GO:0031267">
    <property type="term" value="F:small GTPase binding"/>
    <property type="evidence" value="ECO:0007669"/>
    <property type="project" value="InterPro"/>
</dbReference>
<keyword evidence="5" id="KW-0812">Transmembrane</keyword>
<feature type="transmembrane region" description="Helical" evidence="5">
    <location>
        <begin position="338"/>
        <end position="359"/>
    </location>
</feature>
<evidence type="ECO:0000256" key="5">
    <source>
        <dbReference type="SAM" id="Phobius"/>
    </source>
</evidence>